<feature type="compositionally biased region" description="Basic and acidic residues" evidence="1">
    <location>
        <begin position="92"/>
        <end position="102"/>
    </location>
</feature>
<dbReference type="EMBL" id="JWZT01001213">
    <property type="protein sequence ID" value="KII72449.1"/>
    <property type="molecule type" value="Genomic_DNA"/>
</dbReference>
<evidence type="ECO:0000256" key="1">
    <source>
        <dbReference type="SAM" id="MobiDB-lite"/>
    </source>
</evidence>
<gene>
    <name evidence="2" type="ORF">RF11_09904</name>
</gene>
<dbReference type="AlphaFoldDB" id="A0A0C2J3K9"/>
<name>A0A0C2J3K9_THEKT</name>
<comment type="caution">
    <text evidence="2">The sequence shown here is derived from an EMBL/GenBank/DDBJ whole genome shotgun (WGS) entry which is preliminary data.</text>
</comment>
<accession>A0A0C2J3K9</accession>
<evidence type="ECO:0000313" key="2">
    <source>
        <dbReference type="EMBL" id="KII72449.1"/>
    </source>
</evidence>
<protein>
    <submittedName>
        <fullName evidence="2">Uncharacterized protein</fullName>
    </submittedName>
</protein>
<proteinExistence type="predicted"/>
<dbReference type="Proteomes" id="UP000031668">
    <property type="component" value="Unassembled WGS sequence"/>
</dbReference>
<sequence length="102" mass="12070">MTYVETNRQFVVMTYLDYNYLNEHFYIQKLDFPWKTRILRTIHIKGSKAVNGQSETHAGVGYTQKATSKIYRKYEETRKTQDNKIGGPSSKTVKDVHYDRIE</sequence>
<evidence type="ECO:0000313" key="3">
    <source>
        <dbReference type="Proteomes" id="UP000031668"/>
    </source>
</evidence>
<keyword evidence="3" id="KW-1185">Reference proteome</keyword>
<organism evidence="2 3">
    <name type="scientific">Thelohanellus kitauei</name>
    <name type="common">Myxosporean</name>
    <dbReference type="NCBI Taxonomy" id="669202"/>
    <lineage>
        <taxon>Eukaryota</taxon>
        <taxon>Metazoa</taxon>
        <taxon>Cnidaria</taxon>
        <taxon>Myxozoa</taxon>
        <taxon>Myxosporea</taxon>
        <taxon>Bivalvulida</taxon>
        <taxon>Platysporina</taxon>
        <taxon>Myxobolidae</taxon>
        <taxon>Thelohanellus</taxon>
    </lineage>
</organism>
<reference evidence="2 3" key="1">
    <citation type="journal article" date="2014" name="Genome Biol. Evol.">
        <title>The genome of the myxosporean Thelohanellus kitauei shows adaptations to nutrient acquisition within its fish host.</title>
        <authorList>
            <person name="Yang Y."/>
            <person name="Xiong J."/>
            <person name="Zhou Z."/>
            <person name="Huo F."/>
            <person name="Miao W."/>
            <person name="Ran C."/>
            <person name="Liu Y."/>
            <person name="Zhang J."/>
            <person name="Feng J."/>
            <person name="Wang M."/>
            <person name="Wang M."/>
            <person name="Wang L."/>
            <person name="Yao B."/>
        </authorList>
    </citation>
    <scope>NUCLEOTIDE SEQUENCE [LARGE SCALE GENOMIC DNA]</scope>
    <source>
        <strain evidence="2">Wuqing</strain>
    </source>
</reference>
<feature type="region of interest" description="Disordered" evidence="1">
    <location>
        <begin position="77"/>
        <end position="102"/>
    </location>
</feature>